<dbReference type="AlphaFoldDB" id="A0A316W740"/>
<protein>
    <submittedName>
        <fullName evidence="2">Uncharacterized protein</fullName>
    </submittedName>
</protein>
<feature type="compositionally biased region" description="Low complexity" evidence="1">
    <location>
        <begin position="145"/>
        <end position="162"/>
    </location>
</feature>
<feature type="compositionally biased region" description="Basic and acidic residues" evidence="1">
    <location>
        <begin position="91"/>
        <end position="103"/>
    </location>
</feature>
<name>A0A316W740_9BASI</name>
<dbReference type="OrthoDB" id="10431903at2759"/>
<gene>
    <name evidence="2" type="ORF">IE81DRAFT_346457</name>
</gene>
<organism evidence="2 3">
    <name type="scientific">Ceraceosorus guamensis</name>
    <dbReference type="NCBI Taxonomy" id="1522189"/>
    <lineage>
        <taxon>Eukaryota</taxon>
        <taxon>Fungi</taxon>
        <taxon>Dikarya</taxon>
        <taxon>Basidiomycota</taxon>
        <taxon>Ustilaginomycotina</taxon>
        <taxon>Exobasidiomycetes</taxon>
        <taxon>Ceraceosorales</taxon>
        <taxon>Ceraceosoraceae</taxon>
        <taxon>Ceraceosorus</taxon>
    </lineage>
</organism>
<evidence type="ECO:0000256" key="1">
    <source>
        <dbReference type="SAM" id="MobiDB-lite"/>
    </source>
</evidence>
<sequence length="213" mass="23771">MSSMRTPSKSKKSPFLDYMLREDLQTDGSPCSEAKHKMHRLARDLELNESMCDENDSDYKEEGSSKRKKSKKTHSEAGSRTMSKRSGGEIFGKEKVKREEVRHAATAAAAAARYARMADSQSEDEAPALRIKKEPISPEKERIQVVVPSSSAKGSPSKGNKNPWTVEEELRLQRSVYDLALKNIPEVHKASGLSSKPNWSVNKKLNALRARLG</sequence>
<feature type="region of interest" description="Disordered" evidence="1">
    <location>
        <begin position="44"/>
        <end position="166"/>
    </location>
</feature>
<dbReference type="GeneID" id="37037916"/>
<dbReference type="EMBL" id="KZ819369">
    <property type="protein sequence ID" value="PWN43455.1"/>
    <property type="molecule type" value="Genomic_DNA"/>
</dbReference>
<proteinExistence type="predicted"/>
<dbReference type="InParanoid" id="A0A316W740"/>
<feature type="compositionally biased region" description="Low complexity" evidence="1">
    <location>
        <begin position="104"/>
        <end position="118"/>
    </location>
</feature>
<feature type="region of interest" description="Disordered" evidence="1">
    <location>
        <begin position="1"/>
        <end position="21"/>
    </location>
</feature>
<reference evidence="2 3" key="1">
    <citation type="journal article" date="2018" name="Mol. Biol. Evol.">
        <title>Broad Genomic Sampling Reveals a Smut Pathogenic Ancestry of the Fungal Clade Ustilaginomycotina.</title>
        <authorList>
            <person name="Kijpornyongpan T."/>
            <person name="Mondo S.J."/>
            <person name="Barry K."/>
            <person name="Sandor L."/>
            <person name="Lee J."/>
            <person name="Lipzen A."/>
            <person name="Pangilinan J."/>
            <person name="LaButti K."/>
            <person name="Hainaut M."/>
            <person name="Henrissat B."/>
            <person name="Grigoriev I.V."/>
            <person name="Spatafora J.W."/>
            <person name="Aime M.C."/>
        </authorList>
    </citation>
    <scope>NUCLEOTIDE SEQUENCE [LARGE SCALE GENOMIC DNA]</scope>
    <source>
        <strain evidence="2 3">MCA 4658</strain>
    </source>
</reference>
<feature type="compositionally biased region" description="Basic and acidic residues" evidence="1">
    <location>
        <begin position="131"/>
        <end position="143"/>
    </location>
</feature>
<keyword evidence="3" id="KW-1185">Reference proteome</keyword>
<dbReference type="RefSeq" id="XP_025370615.1">
    <property type="nucleotide sequence ID" value="XM_025516046.1"/>
</dbReference>
<evidence type="ECO:0000313" key="3">
    <source>
        <dbReference type="Proteomes" id="UP000245783"/>
    </source>
</evidence>
<accession>A0A316W740</accession>
<evidence type="ECO:0000313" key="2">
    <source>
        <dbReference type="EMBL" id="PWN43455.1"/>
    </source>
</evidence>
<dbReference type="Proteomes" id="UP000245783">
    <property type="component" value="Unassembled WGS sequence"/>
</dbReference>